<dbReference type="Pfam" id="PF20062">
    <property type="entry name" value="DUF6461"/>
    <property type="match status" value="1"/>
</dbReference>
<proteinExistence type="predicted"/>
<organism evidence="1 2">
    <name type="scientific">Streptomyces cacaoi</name>
    <dbReference type="NCBI Taxonomy" id="1898"/>
    <lineage>
        <taxon>Bacteria</taxon>
        <taxon>Bacillati</taxon>
        <taxon>Actinomycetota</taxon>
        <taxon>Actinomycetes</taxon>
        <taxon>Kitasatosporales</taxon>
        <taxon>Streptomycetaceae</taxon>
        <taxon>Streptomyces</taxon>
    </lineage>
</organism>
<dbReference type="AlphaFoldDB" id="A0A4Y3QV48"/>
<dbReference type="RefSeq" id="WP_086814444.1">
    <property type="nucleotide sequence ID" value="NZ_BJMM01000006.1"/>
</dbReference>
<gene>
    <name evidence="1" type="ORF">SCA03_16720</name>
</gene>
<dbReference type="OrthoDB" id="4535364at2"/>
<accession>A0A4Y3QV48</accession>
<dbReference type="Proteomes" id="UP000319210">
    <property type="component" value="Unassembled WGS sequence"/>
</dbReference>
<dbReference type="EMBL" id="BJMM01000006">
    <property type="protein sequence ID" value="GEB49121.1"/>
    <property type="molecule type" value="Genomic_DNA"/>
</dbReference>
<name>A0A4Y3QV48_STRCI</name>
<sequence length="216" mass="22801">MMPTPGFPPSTLDSEGTPIWITDLAADDPNHLLHVARGIEPAQALQVLGADPGLIRPCELPDSKPDEWASLPAAALGIEAGTSAALLAGRIGEWTFVYDDSGYTDDDAATKALSAEGRTAATSVFTINADASLSYAVDGERIEWINVDDLHLDEDLPGMPAELRAAFEAAGNVPMEDFEPGEADYDVAMRAACALAGLVLTLDDLRRIPLLVVPFG</sequence>
<comment type="caution">
    <text evidence="1">The sequence shown here is derived from an EMBL/GenBank/DDBJ whole genome shotgun (WGS) entry which is preliminary data.</text>
</comment>
<keyword evidence="2" id="KW-1185">Reference proteome</keyword>
<reference evidence="1 2" key="1">
    <citation type="submission" date="2019-06" db="EMBL/GenBank/DDBJ databases">
        <title>Whole genome shotgun sequence of Streptomyces cacaoi subsp. cacaoi NBRC 12748.</title>
        <authorList>
            <person name="Hosoyama A."/>
            <person name="Uohara A."/>
            <person name="Ohji S."/>
            <person name="Ichikawa N."/>
        </authorList>
    </citation>
    <scope>NUCLEOTIDE SEQUENCE [LARGE SCALE GENOMIC DNA]</scope>
    <source>
        <strain evidence="1 2">NBRC 12748</strain>
    </source>
</reference>
<evidence type="ECO:0000313" key="2">
    <source>
        <dbReference type="Proteomes" id="UP000319210"/>
    </source>
</evidence>
<dbReference type="InterPro" id="IPR045592">
    <property type="entry name" value="DUF6461"/>
</dbReference>
<protein>
    <submittedName>
        <fullName evidence="1">Uncharacterized protein</fullName>
    </submittedName>
</protein>
<evidence type="ECO:0000313" key="1">
    <source>
        <dbReference type="EMBL" id="GEB49121.1"/>
    </source>
</evidence>